<proteinExistence type="predicted"/>
<organism evidence="1 2">
    <name type="scientific">Sphingobium cupriresistens</name>
    <dbReference type="NCBI Taxonomy" id="1132417"/>
    <lineage>
        <taxon>Bacteria</taxon>
        <taxon>Pseudomonadati</taxon>
        <taxon>Pseudomonadota</taxon>
        <taxon>Alphaproteobacteria</taxon>
        <taxon>Sphingomonadales</taxon>
        <taxon>Sphingomonadaceae</taxon>
        <taxon>Sphingobium</taxon>
    </lineage>
</organism>
<dbReference type="Proteomes" id="UP000291572">
    <property type="component" value="Unassembled WGS sequence"/>
</dbReference>
<evidence type="ECO:0000313" key="2">
    <source>
        <dbReference type="Proteomes" id="UP000291572"/>
    </source>
</evidence>
<reference evidence="1 2" key="1">
    <citation type="submission" date="2019-02" db="EMBL/GenBank/DDBJ databases">
        <authorList>
            <person name="Feng G."/>
        </authorList>
    </citation>
    <scope>NUCLEOTIDE SEQUENCE [LARGE SCALE GENOMIC DNA]</scope>
    <source>
        <strain evidence="1 2">CCTCC AB 2011146</strain>
    </source>
</reference>
<dbReference type="RefSeq" id="WP_125723807.1">
    <property type="nucleotide sequence ID" value="NZ_CBDAEM010000022.1"/>
</dbReference>
<comment type="caution">
    <text evidence="1">The sequence shown here is derived from an EMBL/GenBank/DDBJ whole genome shotgun (WGS) entry which is preliminary data.</text>
</comment>
<accession>A0A8G1ZCR1</accession>
<dbReference type="EMBL" id="SEOO01000052">
    <property type="protein sequence ID" value="RYM07038.1"/>
    <property type="molecule type" value="Genomic_DNA"/>
</dbReference>
<sequence>MPASLSLIETASFRRRDRAAQISQIQDHIRQTSLPHANIRFGRPRFVPEFGVANTVSVVPRPENSVADRGTLMTAAAHAEEAPNSTDGD</sequence>
<evidence type="ECO:0000313" key="1">
    <source>
        <dbReference type="EMBL" id="RYM07038.1"/>
    </source>
</evidence>
<gene>
    <name evidence="1" type="ORF">EWH12_19515</name>
</gene>
<dbReference type="AlphaFoldDB" id="A0A8G1ZCR1"/>
<name>A0A8G1ZCR1_9SPHN</name>
<dbReference type="OrthoDB" id="7596340at2"/>
<protein>
    <submittedName>
        <fullName evidence="1">Uncharacterized protein</fullName>
    </submittedName>
</protein>